<organism evidence="2 3">
    <name type="scientific">Ancylostoma ceylanicum</name>
    <dbReference type="NCBI Taxonomy" id="53326"/>
    <lineage>
        <taxon>Eukaryota</taxon>
        <taxon>Metazoa</taxon>
        <taxon>Ecdysozoa</taxon>
        <taxon>Nematoda</taxon>
        <taxon>Chromadorea</taxon>
        <taxon>Rhabditida</taxon>
        <taxon>Rhabditina</taxon>
        <taxon>Rhabditomorpha</taxon>
        <taxon>Strongyloidea</taxon>
        <taxon>Ancylostomatidae</taxon>
        <taxon>Ancylostomatinae</taxon>
        <taxon>Ancylostoma</taxon>
    </lineage>
</organism>
<dbReference type="EMBL" id="JARK01001353">
    <property type="protein sequence ID" value="EYC22654.1"/>
    <property type="molecule type" value="Genomic_DNA"/>
</dbReference>
<proteinExistence type="predicted"/>
<reference evidence="3" key="1">
    <citation type="journal article" date="2015" name="Nat. Genet.">
        <title>The genome and transcriptome of the zoonotic hookworm Ancylostoma ceylanicum identify infection-specific gene families.</title>
        <authorList>
            <person name="Schwarz E.M."/>
            <person name="Hu Y."/>
            <person name="Antoshechkin I."/>
            <person name="Miller M.M."/>
            <person name="Sternberg P.W."/>
            <person name="Aroian R.V."/>
        </authorList>
    </citation>
    <scope>NUCLEOTIDE SEQUENCE</scope>
    <source>
        <strain evidence="3">HY135</strain>
    </source>
</reference>
<evidence type="ECO:0000256" key="1">
    <source>
        <dbReference type="SAM" id="MobiDB-lite"/>
    </source>
</evidence>
<protein>
    <submittedName>
        <fullName evidence="2">Uncharacterized protein</fullName>
    </submittedName>
</protein>
<gene>
    <name evidence="2" type="primary">Acey_s0017.g3475</name>
    <name evidence="2" type="ORF">Y032_0017g3475</name>
</gene>
<keyword evidence="3" id="KW-1185">Reference proteome</keyword>
<accession>A0A016V4R8</accession>
<evidence type="ECO:0000313" key="3">
    <source>
        <dbReference type="Proteomes" id="UP000024635"/>
    </source>
</evidence>
<dbReference type="Proteomes" id="UP000024635">
    <property type="component" value="Unassembled WGS sequence"/>
</dbReference>
<comment type="caution">
    <text evidence="2">The sequence shown here is derived from an EMBL/GenBank/DDBJ whole genome shotgun (WGS) entry which is preliminary data.</text>
</comment>
<feature type="region of interest" description="Disordered" evidence="1">
    <location>
        <begin position="47"/>
        <end position="67"/>
    </location>
</feature>
<dbReference type="AlphaFoldDB" id="A0A016V4R8"/>
<feature type="compositionally biased region" description="Polar residues" evidence="1">
    <location>
        <begin position="48"/>
        <end position="59"/>
    </location>
</feature>
<sequence>MKTGQCEFTGVYKRKGGNDRFRQRLDGKRMRKEIMWTYSRGHHDPNVCSRSTAVTQPSPNAAAWRHG</sequence>
<name>A0A016V4R8_9BILA</name>
<evidence type="ECO:0000313" key="2">
    <source>
        <dbReference type="EMBL" id="EYC22654.1"/>
    </source>
</evidence>